<proteinExistence type="predicted"/>
<dbReference type="Proteomes" id="UP000027265">
    <property type="component" value="Unassembled WGS sequence"/>
</dbReference>
<dbReference type="SUPFAM" id="SSF52540">
    <property type="entry name" value="P-loop containing nucleoside triphosphate hydrolases"/>
    <property type="match status" value="1"/>
</dbReference>
<dbReference type="PANTHER" id="PTHR10039:SF14">
    <property type="entry name" value="NACHT DOMAIN-CONTAINING PROTEIN"/>
    <property type="match status" value="1"/>
</dbReference>
<dbReference type="Pfam" id="PF24883">
    <property type="entry name" value="NPHP3_N"/>
    <property type="match status" value="1"/>
</dbReference>
<dbReference type="Gene3D" id="3.40.50.300">
    <property type="entry name" value="P-loop containing nucleotide triphosphate hydrolases"/>
    <property type="match status" value="1"/>
</dbReference>
<evidence type="ECO:0000313" key="3">
    <source>
        <dbReference type="EMBL" id="KDQ50197.1"/>
    </source>
</evidence>
<feature type="non-terminal residue" evidence="3">
    <location>
        <position position="140"/>
    </location>
</feature>
<keyword evidence="4" id="KW-1185">Reference proteome</keyword>
<dbReference type="STRING" id="933084.A0A067PGP0"/>
<keyword evidence="1" id="KW-0677">Repeat</keyword>
<dbReference type="EMBL" id="KL197764">
    <property type="protein sequence ID" value="KDQ50197.1"/>
    <property type="molecule type" value="Genomic_DNA"/>
</dbReference>
<organism evidence="3 4">
    <name type="scientific">Jaapia argillacea MUCL 33604</name>
    <dbReference type="NCBI Taxonomy" id="933084"/>
    <lineage>
        <taxon>Eukaryota</taxon>
        <taxon>Fungi</taxon>
        <taxon>Dikarya</taxon>
        <taxon>Basidiomycota</taxon>
        <taxon>Agaricomycotina</taxon>
        <taxon>Agaricomycetes</taxon>
        <taxon>Agaricomycetidae</taxon>
        <taxon>Jaapiales</taxon>
        <taxon>Jaapiaceae</taxon>
        <taxon>Jaapia</taxon>
    </lineage>
</organism>
<evidence type="ECO:0000259" key="2">
    <source>
        <dbReference type="Pfam" id="PF24883"/>
    </source>
</evidence>
<dbReference type="OrthoDB" id="5106486at2759"/>
<evidence type="ECO:0000313" key="4">
    <source>
        <dbReference type="Proteomes" id="UP000027265"/>
    </source>
</evidence>
<dbReference type="HOGENOM" id="CLU_000288_6_8_1"/>
<dbReference type="InterPro" id="IPR056884">
    <property type="entry name" value="NPHP3-like_N"/>
</dbReference>
<dbReference type="AlphaFoldDB" id="A0A067PGP0"/>
<feature type="domain" description="Nephrocystin 3-like N-terminal" evidence="2">
    <location>
        <begin position="10"/>
        <end position="140"/>
    </location>
</feature>
<protein>
    <recommendedName>
        <fullName evidence="2">Nephrocystin 3-like N-terminal domain-containing protein</fullName>
    </recommendedName>
</protein>
<dbReference type="InterPro" id="IPR027417">
    <property type="entry name" value="P-loop_NTPase"/>
</dbReference>
<reference evidence="4" key="1">
    <citation type="journal article" date="2014" name="Proc. Natl. Acad. Sci. U.S.A.">
        <title>Extensive sampling of basidiomycete genomes demonstrates inadequacy of the white-rot/brown-rot paradigm for wood decay fungi.</title>
        <authorList>
            <person name="Riley R."/>
            <person name="Salamov A.A."/>
            <person name="Brown D.W."/>
            <person name="Nagy L.G."/>
            <person name="Floudas D."/>
            <person name="Held B.W."/>
            <person name="Levasseur A."/>
            <person name="Lombard V."/>
            <person name="Morin E."/>
            <person name="Otillar R."/>
            <person name="Lindquist E.A."/>
            <person name="Sun H."/>
            <person name="LaButti K.M."/>
            <person name="Schmutz J."/>
            <person name="Jabbour D."/>
            <person name="Luo H."/>
            <person name="Baker S.E."/>
            <person name="Pisabarro A.G."/>
            <person name="Walton J.D."/>
            <person name="Blanchette R.A."/>
            <person name="Henrissat B."/>
            <person name="Martin F."/>
            <person name="Cullen D."/>
            <person name="Hibbett D.S."/>
            <person name="Grigoriev I.V."/>
        </authorList>
    </citation>
    <scope>NUCLEOTIDE SEQUENCE [LARGE SCALE GENOMIC DNA]</scope>
    <source>
        <strain evidence="4">MUCL 33604</strain>
    </source>
</reference>
<gene>
    <name evidence="3" type="ORF">JAAARDRAFT_142321</name>
</gene>
<sequence length="140" mass="15690">MCLPETRVALLDSIETWALKSDLTKSLMWLYGVAGCGKSSIAHSVAQKFQSKGHLAATFFCSRSEESRAKPMKIIPTLAWQLAKIHQGFRQAVISYLMQNDIPTAIQFQFENLLKVPLSKMTEQPVNRGYVIVIDALDEC</sequence>
<accession>A0A067PGP0</accession>
<dbReference type="PANTHER" id="PTHR10039">
    <property type="entry name" value="AMELOGENIN"/>
    <property type="match status" value="1"/>
</dbReference>
<name>A0A067PGP0_9AGAM</name>
<evidence type="ECO:0000256" key="1">
    <source>
        <dbReference type="ARBA" id="ARBA00022737"/>
    </source>
</evidence>
<dbReference type="InParanoid" id="A0A067PGP0"/>